<feature type="domain" description="Protein kinase" evidence="9">
    <location>
        <begin position="1"/>
        <end position="188"/>
    </location>
</feature>
<keyword evidence="5" id="KW-0418">Kinase</keyword>
<dbReference type="OrthoDB" id="445786at2759"/>
<evidence type="ECO:0000256" key="6">
    <source>
        <dbReference type="ARBA" id="ARBA00022840"/>
    </source>
</evidence>
<comment type="catalytic activity">
    <reaction evidence="7">
        <text>L-threonyl-[protein] + ATP = O-phospho-L-threonyl-[protein] + ADP + H(+)</text>
        <dbReference type="Rhea" id="RHEA:46608"/>
        <dbReference type="Rhea" id="RHEA-COMP:11060"/>
        <dbReference type="Rhea" id="RHEA-COMP:11605"/>
        <dbReference type="ChEBI" id="CHEBI:15378"/>
        <dbReference type="ChEBI" id="CHEBI:30013"/>
        <dbReference type="ChEBI" id="CHEBI:30616"/>
        <dbReference type="ChEBI" id="CHEBI:61977"/>
        <dbReference type="ChEBI" id="CHEBI:456216"/>
        <dbReference type="EC" id="2.7.11.1"/>
    </reaction>
</comment>
<keyword evidence="4" id="KW-0547">Nucleotide-binding</keyword>
<dbReference type="PANTHER" id="PTHR44899:SF3">
    <property type="entry name" value="SERINE_THREONINE-PROTEIN KINASE NEK1"/>
    <property type="match status" value="1"/>
</dbReference>
<evidence type="ECO:0000256" key="7">
    <source>
        <dbReference type="ARBA" id="ARBA00047899"/>
    </source>
</evidence>
<dbReference type="SUPFAM" id="SSF56112">
    <property type="entry name" value="Protein kinase-like (PK-like)"/>
    <property type="match status" value="1"/>
</dbReference>
<evidence type="ECO:0000256" key="2">
    <source>
        <dbReference type="ARBA" id="ARBA00022527"/>
    </source>
</evidence>
<sequence length="200" mass="22209">MLSYWIVLKFYPGGDVQKEIDDCRENELELPLGKAKNWVTQLCMALKHVHSLRIVHRDVKGSNMFITGARNIVLGDFGVSKQLTESQQKAMTSVGSPMYMAPEWWDGRGGTAASDMWSVGVVLYELLALRRPFEAQNVLSLVHKITTEEPPALDDDADQQLATLAMRLLQKRPESRPSASAALGLPGLDDVEKILGNLCE</sequence>
<comment type="caution">
    <text evidence="10">The sequence shown here is derived from an EMBL/GenBank/DDBJ whole genome shotgun (WGS) entry which is preliminary data.</text>
</comment>
<dbReference type="EMBL" id="CAJNJA010046508">
    <property type="protein sequence ID" value="CAE7817737.1"/>
    <property type="molecule type" value="Genomic_DNA"/>
</dbReference>
<dbReference type="GO" id="GO:0005524">
    <property type="term" value="F:ATP binding"/>
    <property type="evidence" value="ECO:0007669"/>
    <property type="project" value="UniProtKB-KW"/>
</dbReference>
<proteinExistence type="predicted"/>
<dbReference type="GO" id="GO:0004674">
    <property type="term" value="F:protein serine/threonine kinase activity"/>
    <property type="evidence" value="ECO:0007669"/>
    <property type="project" value="UniProtKB-KW"/>
</dbReference>
<evidence type="ECO:0000256" key="3">
    <source>
        <dbReference type="ARBA" id="ARBA00022679"/>
    </source>
</evidence>
<dbReference type="PANTHER" id="PTHR44899">
    <property type="entry name" value="CAMK FAMILY PROTEIN KINASE"/>
    <property type="match status" value="1"/>
</dbReference>
<dbReference type="InterPro" id="IPR008271">
    <property type="entry name" value="Ser/Thr_kinase_AS"/>
</dbReference>
<dbReference type="SMART" id="SM00220">
    <property type="entry name" value="S_TKc"/>
    <property type="match status" value="1"/>
</dbReference>
<keyword evidence="2" id="KW-0723">Serine/threonine-protein kinase</keyword>
<dbReference type="Proteomes" id="UP000601435">
    <property type="component" value="Unassembled WGS sequence"/>
</dbReference>
<dbReference type="PROSITE" id="PS50011">
    <property type="entry name" value="PROTEIN_KINASE_DOM"/>
    <property type="match status" value="1"/>
</dbReference>
<comment type="catalytic activity">
    <reaction evidence="8">
        <text>L-seryl-[protein] + ATP = O-phospho-L-seryl-[protein] + ADP + H(+)</text>
        <dbReference type="Rhea" id="RHEA:17989"/>
        <dbReference type="Rhea" id="RHEA-COMP:9863"/>
        <dbReference type="Rhea" id="RHEA-COMP:11604"/>
        <dbReference type="ChEBI" id="CHEBI:15378"/>
        <dbReference type="ChEBI" id="CHEBI:29999"/>
        <dbReference type="ChEBI" id="CHEBI:30616"/>
        <dbReference type="ChEBI" id="CHEBI:83421"/>
        <dbReference type="ChEBI" id="CHEBI:456216"/>
        <dbReference type="EC" id="2.7.11.1"/>
    </reaction>
</comment>
<dbReference type="Gene3D" id="1.10.510.10">
    <property type="entry name" value="Transferase(Phosphotransferase) domain 1"/>
    <property type="match status" value="1"/>
</dbReference>
<name>A0A812ZA50_9DINO</name>
<dbReference type="InterPro" id="IPR000719">
    <property type="entry name" value="Prot_kinase_dom"/>
</dbReference>
<dbReference type="InterPro" id="IPR011009">
    <property type="entry name" value="Kinase-like_dom_sf"/>
</dbReference>
<keyword evidence="11" id="KW-1185">Reference proteome</keyword>
<evidence type="ECO:0000256" key="8">
    <source>
        <dbReference type="ARBA" id="ARBA00048679"/>
    </source>
</evidence>
<evidence type="ECO:0000256" key="5">
    <source>
        <dbReference type="ARBA" id="ARBA00022777"/>
    </source>
</evidence>
<organism evidence="10 11">
    <name type="scientific">Symbiodinium necroappetens</name>
    <dbReference type="NCBI Taxonomy" id="1628268"/>
    <lineage>
        <taxon>Eukaryota</taxon>
        <taxon>Sar</taxon>
        <taxon>Alveolata</taxon>
        <taxon>Dinophyceae</taxon>
        <taxon>Suessiales</taxon>
        <taxon>Symbiodiniaceae</taxon>
        <taxon>Symbiodinium</taxon>
    </lineage>
</organism>
<dbReference type="Pfam" id="PF00069">
    <property type="entry name" value="Pkinase"/>
    <property type="match status" value="1"/>
</dbReference>
<keyword evidence="3" id="KW-0808">Transferase</keyword>
<evidence type="ECO:0000313" key="10">
    <source>
        <dbReference type="EMBL" id="CAE7817737.1"/>
    </source>
</evidence>
<evidence type="ECO:0000256" key="4">
    <source>
        <dbReference type="ARBA" id="ARBA00022741"/>
    </source>
</evidence>
<accession>A0A812ZA50</accession>
<dbReference type="AlphaFoldDB" id="A0A812ZA50"/>
<dbReference type="InterPro" id="IPR051131">
    <property type="entry name" value="NEK_Ser/Thr_kinase_NIMA"/>
</dbReference>
<evidence type="ECO:0000313" key="11">
    <source>
        <dbReference type="Proteomes" id="UP000601435"/>
    </source>
</evidence>
<evidence type="ECO:0000256" key="1">
    <source>
        <dbReference type="ARBA" id="ARBA00012513"/>
    </source>
</evidence>
<dbReference type="EC" id="2.7.11.1" evidence="1"/>
<keyword evidence="6" id="KW-0067">ATP-binding</keyword>
<reference evidence="10" key="1">
    <citation type="submission" date="2021-02" db="EMBL/GenBank/DDBJ databases">
        <authorList>
            <person name="Dougan E. K."/>
            <person name="Rhodes N."/>
            <person name="Thang M."/>
            <person name="Chan C."/>
        </authorList>
    </citation>
    <scope>NUCLEOTIDE SEQUENCE</scope>
</reference>
<evidence type="ECO:0000259" key="9">
    <source>
        <dbReference type="PROSITE" id="PS50011"/>
    </source>
</evidence>
<gene>
    <name evidence="10" type="primary">Nek1</name>
    <name evidence="10" type="ORF">SNEC2469_LOCUS24283</name>
</gene>
<dbReference type="PROSITE" id="PS00108">
    <property type="entry name" value="PROTEIN_KINASE_ST"/>
    <property type="match status" value="1"/>
</dbReference>
<protein>
    <recommendedName>
        <fullName evidence="1">non-specific serine/threonine protein kinase</fullName>
        <ecNumber evidence="1">2.7.11.1</ecNumber>
    </recommendedName>
</protein>